<sequence length="197" mass="22603">TDITDQKRAEEELRIAAIAFESQSAMIVTDVSGRILRVNNAFTHHTGFAKEEALGRTTRLLHSGRHDPSFFEHIELSLKKELSWQGEIWNQHKNGKIYAEWVSISAVTNTGGKTTHHIYTFSEINQNKEAVAEIHRLAYYDALTQLPNRRMLLDRIDQALSSSDRYRRYGAIMFLDLDHFKVLNDTMGHEARGPCPH</sequence>
<dbReference type="PROSITE" id="PS50113">
    <property type="entry name" value="PAC"/>
    <property type="match status" value="1"/>
</dbReference>
<dbReference type="InterPro" id="IPR000014">
    <property type="entry name" value="PAS"/>
</dbReference>
<dbReference type="SMART" id="SM00091">
    <property type="entry name" value="PAS"/>
    <property type="match status" value="1"/>
</dbReference>
<dbReference type="CDD" id="cd01949">
    <property type="entry name" value="GGDEF"/>
    <property type="match status" value="1"/>
</dbReference>
<comment type="caution">
    <text evidence="4">The sequence shown here is derived from an EMBL/GenBank/DDBJ whole genome shotgun (WGS) entry which is preliminary data.</text>
</comment>
<dbReference type="PROSITE" id="PS50112">
    <property type="entry name" value="PAS"/>
    <property type="match status" value="1"/>
</dbReference>
<evidence type="ECO:0000259" key="2">
    <source>
        <dbReference type="PROSITE" id="PS50113"/>
    </source>
</evidence>
<dbReference type="PANTHER" id="PTHR46663:SF3">
    <property type="entry name" value="SLL0267 PROTEIN"/>
    <property type="match status" value="1"/>
</dbReference>
<dbReference type="Gene3D" id="3.30.450.20">
    <property type="entry name" value="PAS domain"/>
    <property type="match status" value="1"/>
</dbReference>
<dbReference type="InterPro" id="IPR029787">
    <property type="entry name" value="Nucleotide_cyclase"/>
</dbReference>
<dbReference type="CDD" id="cd00130">
    <property type="entry name" value="PAS"/>
    <property type="match status" value="1"/>
</dbReference>
<dbReference type="NCBIfam" id="TIGR00229">
    <property type="entry name" value="sensory_box"/>
    <property type="match status" value="1"/>
</dbReference>
<gene>
    <name evidence="4" type="ORF">B1A_21427</name>
</gene>
<evidence type="ECO:0000313" key="4">
    <source>
        <dbReference type="EMBL" id="EQD28009.1"/>
    </source>
</evidence>
<evidence type="ECO:0000259" key="3">
    <source>
        <dbReference type="PROSITE" id="PS50887"/>
    </source>
</evidence>
<feature type="domain" description="PAS" evidence="1">
    <location>
        <begin position="11"/>
        <end position="62"/>
    </location>
</feature>
<evidence type="ECO:0000259" key="1">
    <source>
        <dbReference type="PROSITE" id="PS50112"/>
    </source>
</evidence>
<dbReference type="InterPro" id="IPR043128">
    <property type="entry name" value="Rev_trsase/Diguanyl_cyclase"/>
</dbReference>
<feature type="domain" description="GGDEF" evidence="3">
    <location>
        <begin position="168"/>
        <end position="197"/>
    </location>
</feature>
<dbReference type="PANTHER" id="PTHR46663">
    <property type="entry name" value="DIGUANYLATE CYCLASE DGCT-RELATED"/>
    <property type="match status" value="1"/>
</dbReference>
<proteinExistence type="predicted"/>
<dbReference type="Pfam" id="PF00990">
    <property type="entry name" value="GGDEF"/>
    <property type="match status" value="1"/>
</dbReference>
<dbReference type="InterPro" id="IPR035965">
    <property type="entry name" value="PAS-like_dom_sf"/>
</dbReference>
<accession>T0ZGK8</accession>
<feature type="non-terminal residue" evidence="4">
    <location>
        <position position="1"/>
    </location>
</feature>
<dbReference type="AlphaFoldDB" id="T0ZGK8"/>
<dbReference type="InterPro" id="IPR000700">
    <property type="entry name" value="PAS-assoc_C"/>
</dbReference>
<dbReference type="Gene3D" id="3.30.70.270">
    <property type="match status" value="1"/>
</dbReference>
<dbReference type="Pfam" id="PF13426">
    <property type="entry name" value="PAS_9"/>
    <property type="match status" value="1"/>
</dbReference>
<dbReference type="SUPFAM" id="SSF55073">
    <property type="entry name" value="Nucleotide cyclase"/>
    <property type="match status" value="1"/>
</dbReference>
<dbReference type="NCBIfam" id="TIGR00254">
    <property type="entry name" value="GGDEF"/>
    <property type="match status" value="1"/>
</dbReference>
<name>T0ZGK8_9ZZZZ</name>
<protein>
    <submittedName>
        <fullName evidence="4">Diguanylate cyclase with PAS/PAC sensor</fullName>
    </submittedName>
</protein>
<reference evidence="4" key="1">
    <citation type="submission" date="2013-08" db="EMBL/GenBank/DDBJ databases">
        <authorList>
            <person name="Mendez C."/>
            <person name="Richter M."/>
            <person name="Ferrer M."/>
            <person name="Sanchez J."/>
        </authorList>
    </citation>
    <scope>NUCLEOTIDE SEQUENCE</scope>
</reference>
<feature type="domain" description="PAC" evidence="2">
    <location>
        <begin position="1"/>
        <end position="15"/>
    </location>
</feature>
<dbReference type="InterPro" id="IPR000160">
    <property type="entry name" value="GGDEF_dom"/>
</dbReference>
<dbReference type="PROSITE" id="PS50887">
    <property type="entry name" value="GGDEF"/>
    <property type="match status" value="1"/>
</dbReference>
<reference evidence="4" key="2">
    <citation type="journal article" date="2014" name="ISME J.">
        <title>Microbial stratification in low pH oxic and suboxic macroscopic growths along an acid mine drainage.</title>
        <authorList>
            <person name="Mendez-Garcia C."/>
            <person name="Mesa V."/>
            <person name="Sprenger R.R."/>
            <person name="Richter M."/>
            <person name="Diez M.S."/>
            <person name="Solano J."/>
            <person name="Bargiela R."/>
            <person name="Golyshina O.V."/>
            <person name="Manteca A."/>
            <person name="Ramos J.L."/>
            <person name="Gallego J.R."/>
            <person name="Llorente I."/>
            <person name="Martins Dos Santos V.A."/>
            <person name="Jensen O.N."/>
            <person name="Pelaez A.I."/>
            <person name="Sanchez J."/>
            <person name="Ferrer M."/>
        </authorList>
    </citation>
    <scope>NUCLEOTIDE SEQUENCE</scope>
</reference>
<organism evidence="4">
    <name type="scientific">mine drainage metagenome</name>
    <dbReference type="NCBI Taxonomy" id="410659"/>
    <lineage>
        <taxon>unclassified sequences</taxon>
        <taxon>metagenomes</taxon>
        <taxon>ecological metagenomes</taxon>
    </lineage>
</organism>
<dbReference type="InterPro" id="IPR052163">
    <property type="entry name" value="DGC-Regulatory_Protein"/>
</dbReference>
<dbReference type="EMBL" id="AUZX01015836">
    <property type="protein sequence ID" value="EQD28009.1"/>
    <property type="molecule type" value="Genomic_DNA"/>
</dbReference>
<dbReference type="SUPFAM" id="SSF55785">
    <property type="entry name" value="PYP-like sensor domain (PAS domain)"/>
    <property type="match status" value="1"/>
</dbReference>